<evidence type="ECO:0000256" key="1">
    <source>
        <dbReference type="SAM" id="SignalP"/>
    </source>
</evidence>
<protein>
    <submittedName>
        <fullName evidence="2">Uncharacterized protein</fullName>
    </submittedName>
</protein>
<evidence type="ECO:0000313" key="3">
    <source>
        <dbReference type="Proteomes" id="UP000799777"/>
    </source>
</evidence>
<proteinExistence type="predicted"/>
<sequence>MLFTYFLTALLPVASTAPVQNRNPESYNCGYLLTEHNSNSYAGIYAHDYCESIYYNQTISDYEDAYAYHIFGGCGSEASCMVNMDDPIYTGPTQANKAVDFAEPKPKWYICWKQI</sequence>
<feature type="chain" id="PRO_5040108512" evidence="1">
    <location>
        <begin position="17"/>
        <end position="115"/>
    </location>
</feature>
<comment type="caution">
    <text evidence="2">The sequence shown here is derived from an EMBL/GenBank/DDBJ whole genome shotgun (WGS) entry which is preliminary data.</text>
</comment>
<keyword evidence="3" id="KW-1185">Reference proteome</keyword>
<dbReference type="OrthoDB" id="3672587at2759"/>
<reference evidence="2" key="1">
    <citation type="journal article" date="2020" name="Stud. Mycol.">
        <title>101 Dothideomycetes genomes: a test case for predicting lifestyles and emergence of pathogens.</title>
        <authorList>
            <person name="Haridas S."/>
            <person name="Albert R."/>
            <person name="Binder M."/>
            <person name="Bloem J."/>
            <person name="Labutti K."/>
            <person name="Salamov A."/>
            <person name="Andreopoulos B."/>
            <person name="Baker S."/>
            <person name="Barry K."/>
            <person name="Bills G."/>
            <person name="Bluhm B."/>
            <person name="Cannon C."/>
            <person name="Castanera R."/>
            <person name="Culley D."/>
            <person name="Daum C."/>
            <person name="Ezra D."/>
            <person name="Gonzalez J."/>
            <person name="Henrissat B."/>
            <person name="Kuo A."/>
            <person name="Liang C."/>
            <person name="Lipzen A."/>
            <person name="Lutzoni F."/>
            <person name="Magnuson J."/>
            <person name="Mondo S."/>
            <person name="Nolan M."/>
            <person name="Ohm R."/>
            <person name="Pangilinan J."/>
            <person name="Park H.-J."/>
            <person name="Ramirez L."/>
            <person name="Alfaro M."/>
            <person name="Sun H."/>
            <person name="Tritt A."/>
            <person name="Yoshinaga Y."/>
            <person name="Zwiers L.-H."/>
            <person name="Turgeon B."/>
            <person name="Goodwin S."/>
            <person name="Spatafora J."/>
            <person name="Crous P."/>
            <person name="Grigoriev I."/>
        </authorList>
    </citation>
    <scope>NUCLEOTIDE SEQUENCE</scope>
    <source>
        <strain evidence="2">CBS 110217</strain>
    </source>
</reference>
<dbReference type="AlphaFoldDB" id="A0A9P4LQA1"/>
<feature type="signal peptide" evidence="1">
    <location>
        <begin position="1"/>
        <end position="16"/>
    </location>
</feature>
<keyword evidence="1" id="KW-0732">Signal</keyword>
<gene>
    <name evidence="2" type="ORF">EK21DRAFT_60600</name>
</gene>
<dbReference type="Proteomes" id="UP000799777">
    <property type="component" value="Unassembled WGS sequence"/>
</dbReference>
<evidence type="ECO:0000313" key="2">
    <source>
        <dbReference type="EMBL" id="KAF2032522.1"/>
    </source>
</evidence>
<accession>A0A9P4LQA1</accession>
<dbReference type="EMBL" id="ML978172">
    <property type="protein sequence ID" value="KAF2032522.1"/>
    <property type="molecule type" value="Genomic_DNA"/>
</dbReference>
<organism evidence="2 3">
    <name type="scientific">Setomelanomma holmii</name>
    <dbReference type="NCBI Taxonomy" id="210430"/>
    <lineage>
        <taxon>Eukaryota</taxon>
        <taxon>Fungi</taxon>
        <taxon>Dikarya</taxon>
        <taxon>Ascomycota</taxon>
        <taxon>Pezizomycotina</taxon>
        <taxon>Dothideomycetes</taxon>
        <taxon>Pleosporomycetidae</taxon>
        <taxon>Pleosporales</taxon>
        <taxon>Pleosporineae</taxon>
        <taxon>Phaeosphaeriaceae</taxon>
        <taxon>Setomelanomma</taxon>
    </lineage>
</organism>
<name>A0A9P4LQA1_9PLEO</name>